<dbReference type="PANTHER" id="PTHR11615">
    <property type="entry name" value="NITRATE, FORMATE, IRON DEHYDROGENASE"/>
    <property type="match status" value="1"/>
</dbReference>
<dbReference type="InterPro" id="IPR017900">
    <property type="entry name" value="4Fe4S_Fe_S_CS"/>
</dbReference>
<dbReference type="PROSITE" id="PS00198">
    <property type="entry name" value="4FE4S_FER_1"/>
    <property type="match status" value="1"/>
</dbReference>
<dbReference type="AlphaFoldDB" id="A0A939KJR2"/>
<keyword evidence="8" id="KW-1185">Reference proteome</keyword>
<feature type="domain" description="4Fe-4S ferredoxin-type" evidence="5">
    <location>
        <begin position="31"/>
        <end position="60"/>
    </location>
</feature>
<evidence type="ECO:0000313" key="7">
    <source>
        <dbReference type="EMBL" id="MBO1263955.1"/>
    </source>
</evidence>
<dbReference type="InterPro" id="IPR050340">
    <property type="entry name" value="Cytosolic_Fe-S_CAF"/>
</dbReference>
<keyword evidence="3" id="KW-0408">Iron</keyword>
<dbReference type="PROSITE" id="PS51656">
    <property type="entry name" value="4FE4S"/>
    <property type="match status" value="1"/>
</dbReference>
<keyword evidence="4" id="KW-0411">Iron-sulfur</keyword>
<dbReference type="InterPro" id="IPR035965">
    <property type="entry name" value="PAS-like_dom_sf"/>
</dbReference>
<dbReference type="Pfam" id="PF12838">
    <property type="entry name" value="Fer4_7"/>
    <property type="match status" value="1"/>
</dbReference>
<evidence type="ECO:0000256" key="4">
    <source>
        <dbReference type="ARBA" id="ARBA00023014"/>
    </source>
</evidence>
<dbReference type="InterPro" id="IPR007202">
    <property type="entry name" value="4Fe-4S_dom"/>
</dbReference>
<dbReference type="SUPFAM" id="SSF53920">
    <property type="entry name" value="Fe-only hydrogenase"/>
    <property type="match status" value="1"/>
</dbReference>
<dbReference type="InterPro" id="IPR004108">
    <property type="entry name" value="Fe_hydrogenase_lsu_C"/>
</dbReference>
<dbReference type="Pfam" id="PF04060">
    <property type="entry name" value="FeS"/>
    <property type="match status" value="1"/>
</dbReference>
<evidence type="ECO:0000259" key="5">
    <source>
        <dbReference type="PROSITE" id="PS51379"/>
    </source>
</evidence>
<feature type="domain" description="4Fe-4S" evidence="6">
    <location>
        <begin position="353"/>
        <end position="414"/>
    </location>
</feature>
<keyword evidence="1" id="KW-0004">4Fe-4S</keyword>
<dbReference type="SUPFAM" id="SSF54862">
    <property type="entry name" value="4Fe-4S ferredoxins"/>
    <property type="match status" value="1"/>
</dbReference>
<organism evidence="7 8">
    <name type="scientific">Proteiniclasticum aestuarii</name>
    <dbReference type="NCBI Taxonomy" id="2817862"/>
    <lineage>
        <taxon>Bacteria</taxon>
        <taxon>Bacillati</taxon>
        <taxon>Bacillota</taxon>
        <taxon>Clostridia</taxon>
        <taxon>Eubacteriales</taxon>
        <taxon>Clostridiaceae</taxon>
        <taxon>Proteiniclasticum</taxon>
    </lineage>
</organism>
<dbReference type="CDD" id="cd00130">
    <property type="entry name" value="PAS"/>
    <property type="match status" value="1"/>
</dbReference>
<dbReference type="GO" id="GO:0046872">
    <property type="term" value="F:metal ion binding"/>
    <property type="evidence" value="ECO:0007669"/>
    <property type="project" value="UniProtKB-KW"/>
</dbReference>
<evidence type="ECO:0000259" key="6">
    <source>
        <dbReference type="PROSITE" id="PS51656"/>
    </source>
</evidence>
<gene>
    <name evidence="7" type="ORF">J3A84_02720</name>
</gene>
<dbReference type="Proteomes" id="UP000664218">
    <property type="component" value="Unassembled WGS sequence"/>
</dbReference>
<dbReference type="Gene3D" id="3.30.70.20">
    <property type="match status" value="1"/>
</dbReference>
<protein>
    <submittedName>
        <fullName evidence="7">4Fe-4S binding protein</fullName>
    </submittedName>
</protein>
<comment type="caution">
    <text evidence="7">The sequence shown here is derived from an EMBL/GenBank/DDBJ whole genome shotgun (WGS) entry which is preliminary data.</text>
</comment>
<evidence type="ECO:0000256" key="3">
    <source>
        <dbReference type="ARBA" id="ARBA00023004"/>
    </source>
</evidence>
<dbReference type="Gene3D" id="1.10.15.40">
    <property type="entry name" value="Electron transport complex subunit B, putative Fe-S cluster"/>
    <property type="match status" value="1"/>
</dbReference>
<keyword evidence="2" id="KW-0479">Metal-binding</keyword>
<dbReference type="Gene3D" id="3.30.450.20">
    <property type="entry name" value="PAS domain"/>
    <property type="match status" value="1"/>
</dbReference>
<accession>A0A939KJR2</accession>
<dbReference type="RefSeq" id="WP_207598449.1">
    <property type="nucleotide sequence ID" value="NZ_JAFNJU010000001.1"/>
</dbReference>
<sequence length="567" mass="64130">MQLINFKEANCKNCYRCVRACPVKAIRFQDHQAIIDDTRCIACGQCFLACPQNARDIQSDLPKLRKAFEKEKNVVALIAPSFAGFYRNKGGFIHGLKELGFSKVVEVSSGADEVTRAYERFMVEENPFYAISSCCPTVNLFIRRYYEELSDYLIPVVSPMLATGKAVKGEDRESYTVFISPCLSKKCEPLTFGNEGTVDAVITMEEISQMFTERNLDPEALSPYRPEISGNDLGKKYPLKGGIGEGFESVLTEKGYDILHVEGIDQVKEVLEELRSGSLGRVFLELNACHESCISGPCIPKKTISTFLRKQLVKNHVKTGWLEKGSTLSFSGMDLKTTYMRNPVRKKQFSEKEILTTLGRMGKRKPKDELDCGACGYDSCREKARAVLEGMSDVEMCMPFMRTRAEHMNDIIFYNSPNMIFILDEDLCITQMNPSAEITFKVKADEVKNLPIQFLLEDQGFSRVKTSGYNDLNRRIIYEEAGLIVMQSILFLPKDNQILVIMSDITEEENRRQELQTMKENTIAITNKVIEKQMRVAHEIASLLGETTAETKIALNRLKEIVQEEGS</sequence>
<dbReference type="GO" id="GO:0051539">
    <property type="term" value="F:4 iron, 4 sulfur cluster binding"/>
    <property type="evidence" value="ECO:0007669"/>
    <property type="project" value="UniProtKB-KW"/>
</dbReference>
<proteinExistence type="predicted"/>
<dbReference type="Gene3D" id="3.40.950.10">
    <property type="entry name" value="Fe-only Hydrogenase (Larger Subunit), Chain L, domain 3"/>
    <property type="match status" value="1"/>
</dbReference>
<evidence type="ECO:0000256" key="1">
    <source>
        <dbReference type="ARBA" id="ARBA00022485"/>
    </source>
</evidence>
<dbReference type="Pfam" id="PF02906">
    <property type="entry name" value="Fe_hyd_lg_C"/>
    <property type="match status" value="1"/>
</dbReference>
<dbReference type="EMBL" id="JAFNJU010000001">
    <property type="protein sequence ID" value="MBO1263955.1"/>
    <property type="molecule type" value="Genomic_DNA"/>
</dbReference>
<dbReference type="InterPro" id="IPR009016">
    <property type="entry name" value="Fe_hydrogenase"/>
</dbReference>
<evidence type="ECO:0000256" key="2">
    <source>
        <dbReference type="ARBA" id="ARBA00022723"/>
    </source>
</evidence>
<name>A0A939KJR2_9CLOT</name>
<dbReference type="PROSITE" id="PS51379">
    <property type="entry name" value="4FE4S_FER_2"/>
    <property type="match status" value="2"/>
</dbReference>
<dbReference type="InterPro" id="IPR000014">
    <property type="entry name" value="PAS"/>
</dbReference>
<dbReference type="SUPFAM" id="SSF55785">
    <property type="entry name" value="PYP-like sensor domain (PAS domain)"/>
    <property type="match status" value="1"/>
</dbReference>
<evidence type="ECO:0000313" key="8">
    <source>
        <dbReference type="Proteomes" id="UP000664218"/>
    </source>
</evidence>
<dbReference type="InterPro" id="IPR017896">
    <property type="entry name" value="4Fe4S_Fe-S-bd"/>
</dbReference>
<feature type="domain" description="4Fe-4S ferredoxin-type" evidence="5">
    <location>
        <begin position="2"/>
        <end position="30"/>
    </location>
</feature>
<reference evidence="7" key="1">
    <citation type="submission" date="2021-03" db="EMBL/GenBank/DDBJ databases">
        <title>Proteiniclasticum marinus sp. nov., isolated from tidal flat sediment.</title>
        <authorList>
            <person name="Namirimu T."/>
            <person name="Yang J.-A."/>
            <person name="Yang S.-H."/>
            <person name="Kim Y.-J."/>
            <person name="Kwon K.K."/>
        </authorList>
    </citation>
    <scope>NUCLEOTIDE SEQUENCE</scope>
    <source>
        <strain evidence="7">SCR006</strain>
    </source>
</reference>